<evidence type="ECO:0000313" key="2">
    <source>
        <dbReference type="EMBL" id="KAE9401275.1"/>
    </source>
</evidence>
<sequence>MTASYPTARFKAFLPPQPAPSSSYSPPPAPLLLPLSDAQIRTAISDIEITQNGNGKRKRAEVEAEDSARPQSVDPQMGKRKIRKVIHPKHYENGAQMMKALEACFRTSEDTTFLGTYHVLNDEPEITDKSRIQLVTHEIWRATGYRFTVKDHPPDKHGHTTRLWCSQDIQRKPRSRYSLLHAPDSNSTSNDSPNTKCKPRYPCSSRLLVSSRAVTDRGMTDSRYRLVTVRMYHHFPHEPYRDMVLPEVVVKDMCPFPQSAKTETVAAQSPDCDEGDERGSDDCSPSASSSLSSITVNPNPNSKPSLLSSPNPKPIMDPSFLTEAASSPSSSAICPPAPPLDMETFQRTMRTHIGNIRDFCDGLEYQLQFNDFRMLQELEEKGKDFLVLVRGCLEREGRLVREGEEDQGAEEIETSAGTGVEAETESDKDGIGEEGDDENEGLEEVGELNVVKQMGRRNANEE</sequence>
<feature type="compositionally biased region" description="Acidic residues" evidence="1">
    <location>
        <begin position="432"/>
        <end position="446"/>
    </location>
</feature>
<feature type="region of interest" description="Disordered" evidence="1">
    <location>
        <begin position="179"/>
        <end position="199"/>
    </location>
</feature>
<feature type="compositionally biased region" description="Low complexity" evidence="1">
    <location>
        <begin position="183"/>
        <end position="195"/>
    </location>
</feature>
<feature type="compositionally biased region" description="Low complexity" evidence="1">
    <location>
        <begin position="324"/>
        <end position="334"/>
    </location>
</feature>
<name>A0A6A4HXG3_9AGAR</name>
<gene>
    <name evidence="2" type="ORF">BT96DRAFT_1018237</name>
</gene>
<keyword evidence="3" id="KW-1185">Reference proteome</keyword>
<dbReference type="AlphaFoldDB" id="A0A6A4HXG3"/>
<feature type="region of interest" description="Disordered" evidence="1">
    <location>
        <begin position="49"/>
        <end position="79"/>
    </location>
</feature>
<evidence type="ECO:0000313" key="3">
    <source>
        <dbReference type="Proteomes" id="UP000799118"/>
    </source>
</evidence>
<evidence type="ECO:0000256" key="1">
    <source>
        <dbReference type="SAM" id="MobiDB-lite"/>
    </source>
</evidence>
<feature type="region of interest" description="Disordered" evidence="1">
    <location>
        <begin position="1"/>
        <end position="32"/>
    </location>
</feature>
<organism evidence="2 3">
    <name type="scientific">Gymnopus androsaceus JB14</name>
    <dbReference type="NCBI Taxonomy" id="1447944"/>
    <lineage>
        <taxon>Eukaryota</taxon>
        <taxon>Fungi</taxon>
        <taxon>Dikarya</taxon>
        <taxon>Basidiomycota</taxon>
        <taxon>Agaricomycotina</taxon>
        <taxon>Agaricomycetes</taxon>
        <taxon>Agaricomycetidae</taxon>
        <taxon>Agaricales</taxon>
        <taxon>Marasmiineae</taxon>
        <taxon>Omphalotaceae</taxon>
        <taxon>Gymnopus</taxon>
    </lineage>
</organism>
<protein>
    <submittedName>
        <fullName evidence="2">Uncharacterized protein</fullName>
    </submittedName>
</protein>
<proteinExistence type="predicted"/>
<feature type="compositionally biased region" description="Pro residues" evidence="1">
    <location>
        <begin position="15"/>
        <end position="31"/>
    </location>
</feature>
<dbReference type="Proteomes" id="UP000799118">
    <property type="component" value="Unassembled WGS sequence"/>
</dbReference>
<feature type="region of interest" description="Disordered" evidence="1">
    <location>
        <begin position="261"/>
        <end position="338"/>
    </location>
</feature>
<dbReference type="EMBL" id="ML769447">
    <property type="protein sequence ID" value="KAE9401275.1"/>
    <property type="molecule type" value="Genomic_DNA"/>
</dbReference>
<accession>A0A6A4HXG3</accession>
<feature type="compositionally biased region" description="Acidic residues" evidence="1">
    <location>
        <begin position="403"/>
        <end position="413"/>
    </location>
</feature>
<dbReference type="OrthoDB" id="3205748at2759"/>
<feature type="region of interest" description="Disordered" evidence="1">
    <location>
        <begin position="402"/>
        <end position="462"/>
    </location>
</feature>
<reference evidence="2" key="1">
    <citation type="journal article" date="2019" name="Environ. Microbiol.">
        <title>Fungal ecological strategies reflected in gene transcription - a case study of two litter decomposers.</title>
        <authorList>
            <person name="Barbi F."/>
            <person name="Kohler A."/>
            <person name="Barry K."/>
            <person name="Baskaran P."/>
            <person name="Daum C."/>
            <person name="Fauchery L."/>
            <person name="Ihrmark K."/>
            <person name="Kuo A."/>
            <person name="LaButti K."/>
            <person name="Lipzen A."/>
            <person name="Morin E."/>
            <person name="Grigoriev I.V."/>
            <person name="Henrissat B."/>
            <person name="Lindahl B."/>
            <person name="Martin F."/>
        </authorList>
    </citation>
    <scope>NUCLEOTIDE SEQUENCE</scope>
    <source>
        <strain evidence="2">JB14</strain>
    </source>
</reference>
<feature type="compositionally biased region" description="Low complexity" evidence="1">
    <location>
        <begin position="282"/>
        <end position="310"/>
    </location>
</feature>